<accession>A0A5B7IC59</accession>
<dbReference type="EMBL" id="VSRR010050249">
    <property type="protein sequence ID" value="MPC79107.1"/>
    <property type="molecule type" value="Genomic_DNA"/>
</dbReference>
<dbReference type="AlphaFoldDB" id="A0A5B7IC59"/>
<proteinExistence type="predicted"/>
<organism evidence="1 2">
    <name type="scientific">Portunus trituberculatus</name>
    <name type="common">Swimming crab</name>
    <name type="synonym">Neptunus trituberculatus</name>
    <dbReference type="NCBI Taxonomy" id="210409"/>
    <lineage>
        <taxon>Eukaryota</taxon>
        <taxon>Metazoa</taxon>
        <taxon>Ecdysozoa</taxon>
        <taxon>Arthropoda</taxon>
        <taxon>Crustacea</taxon>
        <taxon>Multicrustacea</taxon>
        <taxon>Malacostraca</taxon>
        <taxon>Eumalacostraca</taxon>
        <taxon>Eucarida</taxon>
        <taxon>Decapoda</taxon>
        <taxon>Pleocyemata</taxon>
        <taxon>Brachyura</taxon>
        <taxon>Eubrachyura</taxon>
        <taxon>Portunoidea</taxon>
        <taxon>Portunidae</taxon>
        <taxon>Portuninae</taxon>
        <taxon>Portunus</taxon>
    </lineage>
</organism>
<protein>
    <submittedName>
        <fullName evidence="1">Uncharacterized protein</fullName>
    </submittedName>
</protein>
<keyword evidence="2" id="KW-1185">Reference proteome</keyword>
<name>A0A5B7IC59_PORTR</name>
<evidence type="ECO:0000313" key="2">
    <source>
        <dbReference type="Proteomes" id="UP000324222"/>
    </source>
</evidence>
<dbReference type="Proteomes" id="UP000324222">
    <property type="component" value="Unassembled WGS sequence"/>
</dbReference>
<comment type="caution">
    <text evidence="1">The sequence shown here is derived from an EMBL/GenBank/DDBJ whole genome shotgun (WGS) entry which is preliminary data.</text>
</comment>
<reference evidence="1 2" key="1">
    <citation type="submission" date="2019-05" db="EMBL/GenBank/DDBJ databases">
        <title>Another draft genome of Portunus trituberculatus and its Hox gene families provides insights of decapod evolution.</title>
        <authorList>
            <person name="Jeong J.-H."/>
            <person name="Song I."/>
            <person name="Kim S."/>
            <person name="Choi T."/>
            <person name="Kim D."/>
            <person name="Ryu S."/>
            <person name="Kim W."/>
        </authorList>
    </citation>
    <scope>NUCLEOTIDE SEQUENCE [LARGE SCALE GENOMIC DNA]</scope>
    <source>
        <tissue evidence="1">Muscle</tissue>
    </source>
</reference>
<sequence length="77" mass="8752">MQITPRHTRHTGTTFTPSTTFTPGYLLPLSPPLLSFQLYRTHHPPLTSLSAYPLYHTSTYHLQASFLFLVRHISSVA</sequence>
<gene>
    <name evidence="1" type="ORF">E2C01_073620</name>
</gene>
<evidence type="ECO:0000313" key="1">
    <source>
        <dbReference type="EMBL" id="MPC79107.1"/>
    </source>
</evidence>